<dbReference type="Gene3D" id="3.90.1640.30">
    <property type="match status" value="1"/>
</dbReference>
<name>A0ABQ5N097_9CLOT</name>
<feature type="domain" description="DDH" evidence="1">
    <location>
        <begin position="41"/>
        <end position="188"/>
    </location>
</feature>
<dbReference type="InterPro" id="IPR001667">
    <property type="entry name" value="DDH_dom"/>
</dbReference>
<dbReference type="Proteomes" id="UP001208567">
    <property type="component" value="Unassembled WGS sequence"/>
</dbReference>
<organism evidence="2 3">
    <name type="scientific">Clostridium omnivorum</name>
    <dbReference type="NCBI Taxonomy" id="1604902"/>
    <lineage>
        <taxon>Bacteria</taxon>
        <taxon>Bacillati</taxon>
        <taxon>Bacillota</taxon>
        <taxon>Clostridia</taxon>
        <taxon>Eubacteriales</taxon>
        <taxon>Clostridiaceae</taxon>
        <taxon>Clostridium</taxon>
    </lineage>
</organism>
<protein>
    <submittedName>
        <fullName evidence="2">Delta(24)-sterol C-methyltransferase</fullName>
    </submittedName>
</protein>
<dbReference type="PANTHER" id="PTHR30255">
    <property type="entry name" value="SINGLE-STRANDED-DNA-SPECIFIC EXONUCLEASE RECJ"/>
    <property type="match status" value="1"/>
</dbReference>
<sequence length="291" mass="33180">MENCKEKLQYFQPQLRFNPFALKGMDAALNRVVRAINNREKIVIYGYYDLDGISSIALLLLVFKYLNADVEYFVPNVISPNFNINSEDVKNNIKALGAKLLITVGCGSSSFSQIKMCNNLGIDVIVTDYHEVKGTTDEIIINPKQENCNYEFKFLSASGVAFKLVQAIASYYRMKSINKYLDLVMLGTVAQEVPLIGENKFIVEEGIKQLKKTNNYGINAWKKIYKLNEENETAIFEFVKKIGSTRTLEGRIDNARIAVELFTTSDKYRAEQIAKYLNNEIEKRIREISIS</sequence>
<dbReference type="SUPFAM" id="SSF64182">
    <property type="entry name" value="DHH phosphoesterases"/>
    <property type="match status" value="1"/>
</dbReference>
<dbReference type="RefSeq" id="WP_264847888.1">
    <property type="nucleotide sequence ID" value="NZ_BRXR01000001.1"/>
</dbReference>
<proteinExistence type="predicted"/>
<dbReference type="EMBL" id="BRXR01000001">
    <property type="protein sequence ID" value="GLC28628.1"/>
    <property type="molecule type" value="Genomic_DNA"/>
</dbReference>
<dbReference type="InterPro" id="IPR038763">
    <property type="entry name" value="DHH_sf"/>
</dbReference>
<comment type="caution">
    <text evidence="2">The sequence shown here is derived from an EMBL/GenBank/DDBJ whole genome shotgun (WGS) entry which is preliminary data.</text>
</comment>
<evidence type="ECO:0000259" key="1">
    <source>
        <dbReference type="Pfam" id="PF01368"/>
    </source>
</evidence>
<evidence type="ECO:0000313" key="3">
    <source>
        <dbReference type="Proteomes" id="UP001208567"/>
    </source>
</evidence>
<gene>
    <name evidence="2" type="ORF">bsdE14_00380</name>
</gene>
<dbReference type="PANTHER" id="PTHR30255:SF2">
    <property type="entry name" value="SINGLE-STRANDED-DNA-SPECIFIC EXONUCLEASE RECJ"/>
    <property type="match status" value="1"/>
</dbReference>
<reference evidence="2 3" key="1">
    <citation type="journal article" date="2024" name="Int. J. Syst. Evol. Microbiol.">
        <title>Clostridium omnivorum sp. nov., isolated from anoxic soil under the treatment of reductive soil disinfestation.</title>
        <authorList>
            <person name="Ueki A."/>
            <person name="Tonouchi A."/>
            <person name="Kaku N."/>
            <person name="Honma S."/>
            <person name="Ueki K."/>
        </authorList>
    </citation>
    <scope>NUCLEOTIDE SEQUENCE [LARGE SCALE GENOMIC DNA]</scope>
    <source>
        <strain evidence="2 3">E14</strain>
    </source>
</reference>
<dbReference type="InterPro" id="IPR051673">
    <property type="entry name" value="SSDNA_exonuclease_RecJ"/>
</dbReference>
<dbReference type="Pfam" id="PF01368">
    <property type="entry name" value="DHH"/>
    <property type="match status" value="1"/>
</dbReference>
<evidence type="ECO:0000313" key="2">
    <source>
        <dbReference type="EMBL" id="GLC28628.1"/>
    </source>
</evidence>
<accession>A0ABQ5N097</accession>
<keyword evidence="3" id="KW-1185">Reference proteome</keyword>